<dbReference type="EMBL" id="CP049801">
    <property type="protein sequence ID" value="QIO05452.1"/>
    <property type="molecule type" value="Genomic_DNA"/>
</dbReference>
<gene>
    <name evidence="1" type="ORF">G8E00_05530</name>
</gene>
<keyword evidence="2" id="KW-1185">Reference proteome</keyword>
<sequence>MKAVQFQQYHNQSILKKSILEEKLILNRILENINLLKSYIATSFISNSTQNEKQCCIRRLPSAPTAL</sequence>
<dbReference type="AlphaFoldDB" id="A0A6G8RU41"/>
<dbReference type="KEGG" id="asha:G8E00_05530"/>
<name>A0A6G8RU41_9GAMM</name>
<proteinExistence type="predicted"/>
<dbReference type="Proteomes" id="UP000502297">
    <property type="component" value="Chromosome"/>
</dbReference>
<reference evidence="1 2" key="1">
    <citation type="submission" date="2020-03" db="EMBL/GenBank/DDBJ databases">
        <authorList>
            <person name="Zhu W."/>
        </authorList>
    </citation>
    <scope>NUCLEOTIDE SEQUENCE [LARGE SCALE GENOMIC DNA]</scope>
    <source>
        <strain evidence="1 2">323-1</strain>
    </source>
</reference>
<accession>A0A6G8RU41</accession>
<evidence type="ECO:0000313" key="2">
    <source>
        <dbReference type="Proteomes" id="UP000502297"/>
    </source>
</evidence>
<protein>
    <submittedName>
        <fullName evidence="1">Uncharacterized protein</fullName>
    </submittedName>
</protein>
<dbReference type="RefSeq" id="WP_166222520.1">
    <property type="nucleotide sequence ID" value="NZ_CP049801.1"/>
</dbReference>
<organism evidence="1 2">
    <name type="scientific">Acinetobacter shaoyimingii</name>
    <dbReference type="NCBI Taxonomy" id="2715164"/>
    <lineage>
        <taxon>Bacteria</taxon>
        <taxon>Pseudomonadati</taxon>
        <taxon>Pseudomonadota</taxon>
        <taxon>Gammaproteobacteria</taxon>
        <taxon>Moraxellales</taxon>
        <taxon>Moraxellaceae</taxon>
        <taxon>Acinetobacter</taxon>
    </lineage>
</organism>
<evidence type="ECO:0000313" key="1">
    <source>
        <dbReference type="EMBL" id="QIO05452.1"/>
    </source>
</evidence>